<gene>
    <name evidence="3" type="ORF">BMR96_07140</name>
</gene>
<keyword evidence="2" id="KW-0812">Transmembrane</keyword>
<reference evidence="3 4" key="1">
    <citation type="journal article" date="2017" name="Front. Microbiol.">
        <title>Genomic Characterization of Dairy Associated Leuconostoc Species and Diversity of Leuconostocs in Undefined Mixed Mesophilic Starter Cultures.</title>
        <authorList>
            <person name="Frantzen C.A."/>
            <person name="Kot W."/>
            <person name="Pedersen T.B."/>
            <person name="Ardo Y.M."/>
            <person name="Broadbent J.R."/>
            <person name="Neve H."/>
            <person name="Hansen L.H."/>
            <person name="Dal Bello F."/>
            <person name="Ostlie H.M."/>
            <person name="Kleppen H.P."/>
            <person name="Vogensen F.K."/>
            <person name="Holo H."/>
        </authorList>
    </citation>
    <scope>NUCLEOTIDE SEQUENCE [LARGE SCALE GENOMIC DNA]</scope>
    <source>
        <strain evidence="3 4">LMGCF08</strain>
    </source>
</reference>
<organism evidence="3 4">
    <name type="scientific">Leuconostoc pseudomesenteroides</name>
    <dbReference type="NCBI Taxonomy" id="33968"/>
    <lineage>
        <taxon>Bacteria</taxon>
        <taxon>Bacillati</taxon>
        <taxon>Bacillota</taxon>
        <taxon>Bacilli</taxon>
        <taxon>Lactobacillales</taxon>
        <taxon>Lactobacillaceae</taxon>
        <taxon>Leuconostoc</taxon>
    </lineage>
</organism>
<comment type="caution">
    <text evidence="3">The sequence shown here is derived from an EMBL/GenBank/DDBJ whole genome shotgun (WGS) entry which is preliminary data.</text>
</comment>
<evidence type="ECO:0000313" key="3">
    <source>
        <dbReference type="EMBL" id="ORI97434.1"/>
    </source>
</evidence>
<keyword evidence="2" id="KW-1133">Transmembrane helix</keyword>
<feature type="region of interest" description="Disordered" evidence="1">
    <location>
        <begin position="36"/>
        <end position="60"/>
    </location>
</feature>
<dbReference type="STRING" id="33968.BMS77_07755"/>
<evidence type="ECO:0000313" key="4">
    <source>
        <dbReference type="Proteomes" id="UP000192288"/>
    </source>
</evidence>
<accession>A0A1X0VCR8</accession>
<keyword evidence="2" id="KW-0472">Membrane</keyword>
<name>A0A1X0VCR8_LEUPS</name>
<feature type="transmembrane region" description="Helical" evidence="2">
    <location>
        <begin position="9"/>
        <end position="28"/>
    </location>
</feature>
<dbReference type="EMBL" id="MPLS01000025">
    <property type="protein sequence ID" value="ORI97434.1"/>
    <property type="molecule type" value="Genomic_DNA"/>
</dbReference>
<proteinExistence type="predicted"/>
<dbReference type="Proteomes" id="UP000192288">
    <property type="component" value="Unassembled WGS sequence"/>
</dbReference>
<evidence type="ECO:0000256" key="1">
    <source>
        <dbReference type="SAM" id="MobiDB-lite"/>
    </source>
</evidence>
<feature type="compositionally biased region" description="Low complexity" evidence="1">
    <location>
        <begin position="36"/>
        <end position="56"/>
    </location>
</feature>
<sequence length="171" mass="19281">MEKIKLNKIWITIVVIGIIVIGILLAMLHQQKQNSPEAQSSSHVSSAKASSVSTSVQDKNNEKAYAKKAAKMSGHVLEINGKEYFTSWTKADFQKWANSYMSMNLDDRHKDGVKESFGTSTTIENSDTQMLYPLDNWAKEIQDKGTPSNYFNTVKEFNKQYPGVNPDDIKK</sequence>
<dbReference type="AlphaFoldDB" id="A0A1X0VCR8"/>
<protein>
    <submittedName>
        <fullName evidence="3">Uncharacterized protein</fullName>
    </submittedName>
</protein>
<dbReference type="RefSeq" id="WP_080519444.1">
    <property type="nucleotide sequence ID" value="NZ_MPLS01000025.1"/>
</dbReference>
<evidence type="ECO:0000256" key="2">
    <source>
        <dbReference type="SAM" id="Phobius"/>
    </source>
</evidence>